<dbReference type="InterPro" id="IPR015871">
    <property type="entry name" value="TFIIA_gsu_C"/>
</dbReference>
<sequence>MTSYYEIYRGSSIGMSLTDALDDLISTGAITPPLALRVLAQFDKSVTEALPKFVKPKATLKGHLKNYNNYAEVWTLDVRNPTFKMESNEVVSADRVKIVAVPSKHSNEAAEAGKK</sequence>
<dbReference type="CDD" id="cd10014">
    <property type="entry name" value="TFIIA_gamma_C"/>
    <property type="match status" value="1"/>
</dbReference>
<evidence type="ECO:0000256" key="7">
    <source>
        <dbReference type="ARBA" id="ARBA00024733"/>
    </source>
</evidence>
<reference evidence="12" key="1">
    <citation type="submission" date="2024-06" db="EMBL/GenBank/DDBJ databases">
        <title>Multi-omics analyses provide insights into the biosynthesis of the anticancer antibiotic pleurotin in Hohenbuehelia grisea.</title>
        <authorList>
            <person name="Weaver J.A."/>
            <person name="Alberti F."/>
        </authorList>
    </citation>
    <scope>NUCLEOTIDE SEQUENCE [LARGE SCALE GENOMIC DNA]</scope>
    <source>
        <strain evidence="12">T-177</strain>
    </source>
</reference>
<evidence type="ECO:0000256" key="8">
    <source>
        <dbReference type="PIRNR" id="PIRNR009415"/>
    </source>
</evidence>
<dbReference type="CDD" id="cd10145">
    <property type="entry name" value="TFIIA_gamma_N"/>
    <property type="match status" value="1"/>
</dbReference>
<comment type="caution">
    <text evidence="11">The sequence shown here is derived from an EMBL/GenBank/DDBJ whole genome shotgun (WGS) entry which is preliminary data.</text>
</comment>
<keyword evidence="12" id="KW-1185">Reference proteome</keyword>
<dbReference type="SUPFAM" id="SSF47396">
    <property type="entry name" value="Transcription factor IIA (TFIIA), alpha-helical domain"/>
    <property type="match status" value="1"/>
</dbReference>
<keyword evidence="6 8" id="KW-0539">Nucleus</keyword>
<comment type="similarity">
    <text evidence="2 8">Belongs to the TFIIA subunit 2 family.</text>
</comment>
<evidence type="ECO:0000256" key="2">
    <source>
        <dbReference type="ARBA" id="ARBA00007675"/>
    </source>
</evidence>
<proteinExistence type="inferred from homology"/>
<evidence type="ECO:0000259" key="9">
    <source>
        <dbReference type="Pfam" id="PF02268"/>
    </source>
</evidence>
<dbReference type="Gene3D" id="2.30.18.10">
    <property type="entry name" value="Transcription factor IIA (TFIIA), beta-barrel domain"/>
    <property type="match status" value="1"/>
</dbReference>
<evidence type="ECO:0000256" key="1">
    <source>
        <dbReference type="ARBA" id="ARBA00004123"/>
    </source>
</evidence>
<dbReference type="Gene3D" id="1.10.287.190">
    <property type="entry name" value="Transcription factor IIA gamma subunit, alpha-helical domain"/>
    <property type="match status" value="1"/>
</dbReference>
<dbReference type="Proteomes" id="UP001556367">
    <property type="component" value="Unassembled WGS sequence"/>
</dbReference>
<evidence type="ECO:0000256" key="6">
    <source>
        <dbReference type="ARBA" id="ARBA00023242"/>
    </source>
</evidence>
<evidence type="ECO:0000313" key="12">
    <source>
        <dbReference type="Proteomes" id="UP001556367"/>
    </source>
</evidence>
<evidence type="ECO:0000256" key="5">
    <source>
        <dbReference type="ARBA" id="ARBA00023163"/>
    </source>
</evidence>
<gene>
    <name evidence="11" type="ORF">HGRIS_000407</name>
</gene>
<dbReference type="InterPro" id="IPR015872">
    <property type="entry name" value="TFIIA_gsu_N"/>
</dbReference>
<dbReference type="InterPro" id="IPR009088">
    <property type="entry name" value="TFIIA_b-brl"/>
</dbReference>
<evidence type="ECO:0000259" key="10">
    <source>
        <dbReference type="Pfam" id="PF02751"/>
    </source>
</evidence>
<keyword evidence="5 8" id="KW-0804">Transcription</keyword>
<dbReference type="EMBL" id="JASNQZ010000004">
    <property type="protein sequence ID" value="KAL0958254.1"/>
    <property type="molecule type" value="Genomic_DNA"/>
</dbReference>
<comment type="subcellular location">
    <subcellularLocation>
        <location evidence="1 8">Nucleus</location>
    </subcellularLocation>
</comment>
<dbReference type="SUPFAM" id="SSF50784">
    <property type="entry name" value="Transcription factor IIA (TFIIA), beta-barrel domain"/>
    <property type="match status" value="1"/>
</dbReference>
<dbReference type="InterPro" id="IPR009083">
    <property type="entry name" value="TFIIA_a-hlx"/>
</dbReference>
<name>A0ABR3JRK9_9AGAR</name>
<comment type="function">
    <text evidence="7">TFIIA is a component of the transcription machinery of RNA polymerase II and plays an important role in transcriptional activation. TFIIA in a complex with TBP mediates transcriptional activity.</text>
</comment>
<dbReference type="InterPro" id="IPR003194">
    <property type="entry name" value="TFIIA_gsu"/>
</dbReference>
<evidence type="ECO:0000256" key="4">
    <source>
        <dbReference type="ARBA" id="ARBA00023015"/>
    </source>
</evidence>
<dbReference type="PANTHER" id="PTHR10966">
    <property type="entry name" value="TRANSCRIPTION INITIATION FACTOR IIA SUBUNIT 2"/>
    <property type="match status" value="1"/>
</dbReference>
<dbReference type="Pfam" id="PF02268">
    <property type="entry name" value="TFIIA_gamma_N"/>
    <property type="match status" value="1"/>
</dbReference>
<feature type="domain" description="Transcription initiation factor IIA gamma subunit C-terminal" evidence="10">
    <location>
        <begin position="61"/>
        <end position="101"/>
    </location>
</feature>
<protein>
    <recommendedName>
        <fullName evidence="3 8">Transcription initiation factor IIA subunit 2</fullName>
    </recommendedName>
</protein>
<dbReference type="Pfam" id="PF02751">
    <property type="entry name" value="TFIIA_gamma_C"/>
    <property type="match status" value="1"/>
</dbReference>
<accession>A0ABR3JRK9</accession>
<evidence type="ECO:0000313" key="11">
    <source>
        <dbReference type="EMBL" id="KAL0958254.1"/>
    </source>
</evidence>
<dbReference type="PIRSF" id="PIRSF009415">
    <property type="entry name" value="Hum_TFIIA_gamma"/>
    <property type="match status" value="1"/>
</dbReference>
<evidence type="ECO:0000256" key="3">
    <source>
        <dbReference type="ARBA" id="ARBA00019928"/>
    </source>
</evidence>
<feature type="domain" description="Transcription initiation factor IIA gamma subunit N-terminal" evidence="9">
    <location>
        <begin position="4"/>
        <end position="50"/>
    </location>
</feature>
<keyword evidence="4 8" id="KW-0805">Transcription regulation</keyword>
<organism evidence="11 12">
    <name type="scientific">Hohenbuehelia grisea</name>
    <dbReference type="NCBI Taxonomy" id="104357"/>
    <lineage>
        <taxon>Eukaryota</taxon>
        <taxon>Fungi</taxon>
        <taxon>Dikarya</taxon>
        <taxon>Basidiomycota</taxon>
        <taxon>Agaricomycotina</taxon>
        <taxon>Agaricomycetes</taxon>
        <taxon>Agaricomycetidae</taxon>
        <taxon>Agaricales</taxon>
        <taxon>Pleurotineae</taxon>
        <taxon>Pleurotaceae</taxon>
        <taxon>Hohenbuehelia</taxon>
    </lineage>
</organism>